<keyword evidence="5" id="KW-0175">Coiled coil</keyword>
<comment type="subcellular location">
    <subcellularLocation>
        <location evidence="2">Cytoplasm</location>
    </subcellularLocation>
    <subcellularLocation>
        <location evidence="1">Endomembrane system</location>
    </subcellularLocation>
</comment>
<dbReference type="InterPro" id="IPR001452">
    <property type="entry name" value="SH3_domain"/>
</dbReference>
<dbReference type="InterPro" id="IPR036028">
    <property type="entry name" value="SH3-like_dom_sf"/>
</dbReference>
<protein>
    <submittedName>
        <fullName evidence="11">Uncharacterized protein</fullName>
    </submittedName>
</protein>
<evidence type="ECO:0000256" key="3">
    <source>
        <dbReference type="ARBA" id="ARBA00022443"/>
    </source>
</evidence>
<dbReference type="GO" id="GO:0005543">
    <property type="term" value="F:phospholipid binding"/>
    <property type="evidence" value="ECO:0007669"/>
    <property type="project" value="TreeGrafter"/>
</dbReference>
<proteinExistence type="predicted"/>
<feature type="compositionally biased region" description="Polar residues" evidence="8">
    <location>
        <begin position="311"/>
        <end position="328"/>
    </location>
</feature>
<evidence type="ECO:0000313" key="12">
    <source>
        <dbReference type="Proteomes" id="UP000092445"/>
    </source>
</evidence>
<dbReference type="PRINTS" id="PR01251">
    <property type="entry name" value="AMPHIPHYSIN"/>
</dbReference>
<name>A0A1A9ZW56_GLOPL</name>
<keyword evidence="6" id="KW-0472">Membrane</keyword>
<dbReference type="Gene3D" id="1.20.1270.60">
    <property type="entry name" value="Arfaptin homology (AH) domain/BAR domain"/>
    <property type="match status" value="1"/>
</dbReference>
<dbReference type="SMART" id="SM00721">
    <property type="entry name" value="BAR"/>
    <property type="match status" value="1"/>
</dbReference>
<dbReference type="InterPro" id="IPR003005">
    <property type="entry name" value="Amphiphysin"/>
</dbReference>
<feature type="domain" description="SH3" evidence="9">
    <location>
        <begin position="566"/>
        <end position="630"/>
    </location>
</feature>
<dbReference type="PROSITE" id="PS50002">
    <property type="entry name" value="SH3"/>
    <property type="match status" value="1"/>
</dbReference>
<feature type="region of interest" description="Disordered" evidence="8">
    <location>
        <begin position="261"/>
        <end position="328"/>
    </location>
</feature>
<dbReference type="SMART" id="SM00326">
    <property type="entry name" value="SH3"/>
    <property type="match status" value="1"/>
</dbReference>
<dbReference type="PROSITE" id="PS51021">
    <property type="entry name" value="BAR"/>
    <property type="match status" value="1"/>
</dbReference>
<dbReference type="CDD" id="cd11790">
    <property type="entry name" value="SH3_Amphiphysin"/>
    <property type="match status" value="1"/>
</dbReference>
<evidence type="ECO:0000256" key="4">
    <source>
        <dbReference type="ARBA" id="ARBA00022490"/>
    </source>
</evidence>
<dbReference type="CDD" id="cd07588">
    <property type="entry name" value="BAR_Amphiphysin"/>
    <property type="match status" value="1"/>
</dbReference>
<evidence type="ECO:0000313" key="11">
    <source>
        <dbReference type="EnsemblMetazoa" id="GPAI026913-PA"/>
    </source>
</evidence>
<dbReference type="SUPFAM" id="SSF50044">
    <property type="entry name" value="SH3-domain"/>
    <property type="match status" value="1"/>
</dbReference>
<dbReference type="GO" id="GO:0005737">
    <property type="term" value="C:cytoplasm"/>
    <property type="evidence" value="ECO:0007669"/>
    <property type="project" value="UniProtKB-SubCell"/>
</dbReference>
<dbReference type="GO" id="GO:0005886">
    <property type="term" value="C:plasma membrane"/>
    <property type="evidence" value="ECO:0007669"/>
    <property type="project" value="TreeGrafter"/>
</dbReference>
<dbReference type="FunFam" id="1.20.1270.60:FF:000013">
    <property type="entry name" value="Amphiphysin isoform 2"/>
    <property type="match status" value="1"/>
</dbReference>
<evidence type="ECO:0000256" key="8">
    <source>
        <dbReference type="SAM" id="MobiDB-lite"/>
    </source>
</evidence>
<keyword evidence="12" id="KW-1185">Reference proteome</keyword>
<dbReference type="InterPro" id="IPR004148">
    <property type="entry name" value="BAR_dom"/>
</dbReference>
<reference evidence="11" key="2">
    <citation type="submission" date="2020-05" db="UniProtKB">
        <authorList>
            <consortium name="EnsemblMetazoa"/>
        </authorList>
    </citation>
    <scope>IDENTIFICATION</scope>
    <source>
        <strain evidence="11">IAEA</strain>
    </source>
</reference>
<dbReference type="Gene3D" id="2.30.30.40">
    <property type="entry name" value="SH3 Domains"/>
    <property type="match status" value="1"/>
</dbReference>
<evidence type="ECO:0000259" key="9">
    <source>
        <dbReference type="PROSITE" id="PS50002"/>
    </source>
</evidence>
<sequence>MLLQNLGKVDRTADEIFDDHLNNFNRQQQNANRLQKEFNNYIRCIRAAQAASKSLMEAVCEIYEPQWTGYEALQAQVSASESLWQDFSHKLADQVLIPLNTYTGQFPEMKKKVDKRNRKLIDYDGQRHSFQNLQANANKRKDDVKLTKGREQLEEARRTYELMNTELHDELPALYDSRILFLVTNLQTLFATEQVFHNETSKIFSELEAIVDKLATESQRGSNTLRKQTSNVLKATAGPIQTPVKQLNNANITNSNQYQNQITANGTSNNPPSPSSSTLGQRLDREGSPTPPPPDTTQPIAIGEIAVAKADSSSPVIPSRTSTPSTKMLATDTVLGNNVIENDITDNNSTTTTKDSEKLLSQNVISSSTTTGSTAMSKEASKAADIVAAAISASPTVNHAAPINELSATIALKEKSPTSGTKMHKIKNDLNLSNVNSTMATTTLATATATATTSKVSTATSNTVSVGTTASLSSISSFELNLNGNSNKQTTNGENCLVTTTNSNNNMTSNATATTTTTTTITNNNTTTNGNKDTDANAITTTSTTVDDSNKQQQQLDATLTDLPPGVLYRVKATYGYVKEDVDELSFEVGDIIRVIEYDDPEDQEEGWLMGQKEGTEEKGLFPANFTRPI</sequence>
<dbReference type="Pfam" id="PF00018">
    <property type="entry name" value="SH3_1"/>
    <property type="match status" value="1"/>
</dbReference>
<dbReference type="Pfam" id="PF03114">
    <property type="entry name" value="BAR"/>
    <property type="match status" value="1"/>
</dbReference>
<evidence type="ECO:0000256" key="2">
    <source>
        <dbReference type="ARBA" id="ARBA00004496"/>
    </source>
</evidence>
<accession>A0A1A9ZW56</accession>
<feature type="domain" description="BAR" evidence="10">
    <location>
        <begin position="2"/>
        <end position="220"/>
    </location>
</feature>
<evidence type="ECO:0000256" key="7">
    <source>
        <dbReference type="PROSITE-ProRule" id="PRU00192"/>
    </source>
</evidence>
<dbReference type="STRING" id="7398.A0A1A9ZW56"/>
<dbReference type="PANTHER" id="PTHR46514:SF3">
    <property type="entry name" value="AMPHIPHYSIN"/>
    <property type="match status" value="1"/>
</dbReference>
<keyword evidence="3 7" id="KW-0728">SH3 domain</keyword>
<dbReference type="VEuPathDB" id="VectorBase:GPAI026913"/>
<evidence type="ECO:0000259" key="10">
    <source>
        <dbReference type="PROSITE" id="PS51021"/>
    </source>
</evidence>
<organism evidence="11 12">
    <name type="scientific">Glossina pallidipes</name>
    <name type="common">Tsetse fly</name>
    <dbReference type="NCBI Taxonomy" id="7398"/>
    <lineage>
        <taxon>Eukaryota</taxon>
        <taxon>Metazoa</taxon>
        <taxon>Ecdysozoa</taxon>
        <taxon>Arthropoda</taxon>
        <taxon>Hexapoda</taxon>
        <taxon>Insecta</taxon>
        <taxon>Pterygota</taxon>
        <taxon>Neoptera</taxon>
        <taxon>Endopterygota</taxon>
        <taxon>Diptera</taxon>
        <taxon>Brachycera</taxon>
        <taxon>Muscomorpha</taxon>
        <taxon>Hippoboscoidea</taxon>
        <taxon>Glossinidae</taxon>
        <taxon>Glossina</taxon>
    </lineage>
</organism>
<evidence type="ECO:0000256" key="6">
    <source>
        <dbReference type="ARBA" id="ARBA00023136"/>
    </source>
</evidence>
<dbReference type="InterPro" id="IPR027267">
    <property type="entry name" value="AH/BAR_dom_sf"/>
</dbReference>
<dbReference type="AlphaFoldDB" id="A0A1A9ZW56"/>
<evidence type="ECO:0000256" key="5">
    <source>
        <dbReference type="ARBA" id="ARBA00023054"/>
    </source>
</evidence>
<dbReference type="GO" id="GO:0012505">
    <property type="term" value="C:endomembrane system"/>
    <property type="evidence" value="ECO:0007669"/>
    <property type="project" value="UniProtKB-SubCell"/>
</dbReference>
<evidence type="ECO:0000256" key="1">
    <source>
        <dbReference type="ARBA" id="ARBA00004308"/>
    </source>
</evidence>
<dbReference type="PANTHER" id="PTHR46514">
    <property type="entry name" value="AMPHIPHYSIN"/>
    <property type="match status" value="1"/>
</dbReference>
<dbReference type="EnsemblMetazoa" id="GPAI026913-RA">
    <property type="protein sequence ID" value="GPAI026913-PA"/>
    <property type="gene ID" value="GPAI026913"/>
</dbReference>
<dbReference type="Proteomes" id="UP000092445">
    <property type="component" value="Unassembled WGS sequence"/>
</dbReference>
<dbReference type="FunFam" id="2.30.30.40:FF:000172">
    <property type="entry name" value="Amphiphysin, isoform B"/>
    <property type="match status" value="1"/>
</dbReference>
<keyword evidence="4" id="KW-0963">Cytoplasm</keyword>
<reference evidence="12" key="1">
    <citation type="submission" date="2014-03" db="EMBL/GenBank/DDBJ databases">
        <authorList>
            <person name="Aksoy S."/>
            <person name="Warren W."/>
            <person name="Wilson R.K."/>
        </authorList>
    </citation>
    <scope>NUCLEOTIDE SEQUENCE [LARGE SCALE GENOMIC DNA]</scope>
    <source>
        <strain evidence="12">IAEA</strain>
    </source>
</reference>
<dbReference type="SUPFAM" id="SSF103657">
    <property type="entry name" value="BAR/IMD domain-like"/>
    <property type="match status" value="1"/>
</dbReference>